<accession>A0ABT4QHT0</accession>
<evidence type="ECO:0000259" key="2">
    <source>
        <dbReference type="Pfam" id="PF06580"/>
    </source>
</evidence>
<feature type="transmembrane region" description="Helical" evidence="1">
    <location>
        <begin position="12"/>
        <end position="36"/>
    </location>
</feature>
<dbReference type="InterPro" id="IPR050640">
    <property type="entry name" value="Bact_2-comp_sensor_kinase"/>
</dbReference>
<keyword evidence="1" id="KW-0812">Transmembrane</keyword>
<dbReference type="Gene3D" id="3.30.565.10">
    <property type="entry name" value="Histidine kinase-like ATPase, C-terminal domain"/>
    <property type="match status" value="1"/>
</dbReference>
<reference evidence="3 4" key="1">
    <citation type="submission" date="2022-12" db="EMBL/GenBank/DDBJ databases">
        <title>Draft genome sequence of Paenibacillus sp. dW9.</title>
        <authorList>
            <person name="Choi E.-W."/>
            <person name="Kim D.-U."/>
        </authorList>
    </citation>
    <scope>NUCLEOTIDE SEQUENCE [LARGE SCALE GENOMIC DNA]</scope>
    <source>
        <strain evidence="4">dW9</strain>
    </source>
</reference>
<proteinExistence type="predicted"/>
<evidence type="ECO:0000256" key="1">
    <source>
        <dbReference type="SAM" id="Phobius"/>
    </source>
</evidence>
<keyword evidence="4" id="KW-1185">Reference proteome</keyword>
<dbReference type="PANTHER" id="PTHR34220:SF7">
    <property type="entry name" value="SENSOR HISTIDINE KINASE YPDA"/>
    <property type="match status" value="1"/>
</dbReference>
<dbReference type="RefSeq" id="WP_269884944.1">
    <property type="nucleotide sequence ID" value="NZ_JAQAGZ010000023.1"/>
</dbReference>
<name>A0ABT4QHT0_9BACL</name>
<evidence type="ECO:0000313" key="4">
    <source>
        <dbReference type="Proteomes" id="UP001527882"/>
    </source>
</evidence>
<dbReference type="Proteomes" id="UP001527882">
    <property type="component" value="Unassembled WGS sequence"/>
</dbReference>
<protein>
    <submittedName>
        <fullName evidence="3">Sensor histidine kinase</fullName>
    </submittedName>
</protein>
<dbReference type="PANTHER" id="PTHR34220">
    <property type="entry name" value="SENSOR HISTIDINE KINASE YPDA"/>
    <property type="match status" value="1"/>
</dbReference>
<evidence type="ECO:0000313" key="3">
    <source>
        <dbReference type="EMBL" id="MCZ8516416.1"/>
    </source>
</evidence>
<organism evidence="3 4">
    <name type="scientific">Paenibacillus gyeongsangnamensis</name>
    <dbReference type="NCBI Taxonomy" id="3388067"/>
    <lineage>
        <taxon>Bacteria</taxon>
        <taxon>Bacillati</taxon>
        <taxon>Bacillota</taxon>
        <taxon>Bacilli</taxon>
        <taxon>Bacillales</taxon>
        <taxon>Paenibacillaceae</taxon>
        <taxon>Paenibacillus</taxon>
    </lineage>
</organism>
<comment type="caution">
    <text evidence="3">The sequence shown here is derived from an EMBL/GenBank/DDBJ whole genome shotgun (WGS) entry which is preliminary data.</text>
</comment>
<keyword evidence="3" id="KW-0808">Transferase</keyword>
<feature type="domain" description="Signal transduction histidine kinase internal region" evidence="2">
    <location>
        <begin position="384"/>
        <end position="461"/>
    </location>
</feature>
<dbReference type="InterPro" id="IPR010559">
    <property type="entry name" value="Sig_transdc_His_kin_internal"/>
</dbReference>
<keyword evidence="3" id="KW-0418">Kinase</keyword>
<dbReference type="InterPro" id="IPR036890">
    <property type="entry name" value="HATPase_C_sf"/>
</dbReference>
<gene>
    <name evidence="3" type="ORF">O9H85_29320</name>
</gene>
<dbReference type="EMBL" id="JAQAGZ010000023">
    <property type="protein sequence ID" value="MCZ8516416.1"/>
    <property type="molecule type" value="Genomic_DNA"/>
</dbReference>
<sequence>MKNMFKKYRIDYLLFSGFSSFITVLLIVVISISYTLSTRETVNMTSFYQQRVLNELYNKIDIQMRSIEQISLAAARNPILSEYSESSEDAYVNYRKLEELEAFLASITYATPIIQSIDFYTRNAAVANPQSPVSFIEESQARQEEWYPLVDNTDFTWIGEHLTHSYQGEQATVSFSRKVYSLSGDYQGLLVLNVKASVIQALVRGETPDANRVLLDSGGRMITITGDPRLQSMVGRYMPEMGEESGFMRSSRADDSVFGKSGAKDHLIVWAKHFNVNWRLVELTPWDQITRGSVHTAIILSLAGITAIGLSLFFTLSLSGQFINPIRLLLQEMVRYSNSTNKVNLPEDYRNEYGALFMGYRKLIDRIQSLYASLEERYAEQKKAEIKALQAMINPHFLYNTLDQLNWMALAAGQDKLSHILELMGRMFRIGLSNGESLISIREEFIHAQCYVEIQQLRWEEGLTVLIDVPEEIQDYYIPKMTLQPFIENAIMHGFNERTQGLILITAKREGDDIFIRITDNGGGLKPHWDHPRKGSTGGYGIRNVRERYDTFFASGYAIDIANNAGEDGTTVCIRLPVLSSKTLNAMNTPRALQGIVRQPDDSGLWY</sequence>
<dbReference type="SUPFAM" id="SSF55874">
    <property type="entry name" value="ATPase domain of HSP90 chaperone/DNA topoisomerase II/histidine kinase"/>
    <property type="match status" value="1"/>
</dbReference>
<keyword evidence="1" id="KW-1133">Transmembrane helix</keyword>
<keyword evidence="1" id="KW-0472">Membrane</keyword>
<dbReference type="Pfam" id="PF06580">
    <property type="entry name" value="His_kinase"/>
    <property type="match status" value="1"/>
</dbReference>
<dbReference type="GO" id="GO:0016301">
    <property type="term" value="F:kinase activity"/>
    <property type="evidence" value="ECO:0007669"/>
    <property type="project" value="UniProtKB-KW"/>
</dbReference>